<organism evidence="1 2">
    <name type="scientific">Datura stramonium</name>
    <name type="common">Jimsonweed</name>
    <name type="synonym">Common thornapple</name>
    <dbReference type="NCBI Taxonomy" id="4076"/>
    <lineage>
        <taxon>Eukaryota</taxon>
        <taxon>Viridiplantae</taxon>
        <taxon>Streptophyta</taxon>
        <taxon>Embryophyta</taxon>
        <taxon>Tracheophyta</taxon>
        <taxon>Spermatophyta</taxon>
        <taxon>Magnoliopsida</taxon>
        <taxon>eudicotyledons</taxon>
        <taxon>Gunneridae</taxon>
        <taxon>Pentapetalae</taxon>
        <taxon>asterids</taxon>
        <taxon>lamiids</taxon>
        <taxon>Solanales</taxon>
        <taxon>Solanaceae</taxon>
        <taxon>Solanoideae</taxon>
        <taxon>Datureae</taxon>
        <taxon>Datura</taxon>
    </lineage>
</organism>
<reference evidence="1 2" key="1">
    <citation type="journal article" date="2021" name="BMC Genomics">
        <title>Datura genome reveals duplications of psychoactive alkaloid biosynthetic genes and high mutation rate following tissue culture.</title>
        <authorList>
            <person name="Rajewski A."/>
            <person name="Carter-House D."/>
            <person name="Stajich J."/>
            <person name="Litt A."/>
        </authorList>
    </citation>
    <scope>NUCLEOTIDE SEQUENCE [LARGE SCALE GENOMIC DNA]</scope>
    <source>
        <strain evidence="1">AR-01</strain>
    </source>
</reference>
<protein>
    <submittedName>
        <fullName evidence="1">Uncharacterized protein</fullName>
    </submittedName>
</protein>
<comment type="caution">
    <text evidence="1">The sequence shown here is derived from an EMBL/GenBank/DDBJ whole genome shotgun (WGS) entry which is preliminary data.</text>
</comment>
<dbReference type="EMBL" id="JACEIK010001392">
    <property type="protein sequence ID" value="MCD7469015.1"/>
    <property type="molecule type" value="Genomic_DNA"/>
</dbReference>
<evidence type="ECO:0000313" key="1">
    <source>
        <dbReference type="EMBL" id="MCD7469015.1"/>
    </source>
</evidence>
<sequence length="138" mass="14985">MRSSSRIGAMLSAAWKQHAHTARHEALLLSAMPGAKQTLSLATWLNKRPRCDHGLNSENGVQNCWMSTDSIAQAKQHKAWCEAQAQAPHGLAQRIGGAMQQQARCAHMLAYPGAPREAVLAHSVPQRGQVFQAKKISG</sequence>
<accession>A0ABS8TDQ0</accession>
<dbReference type="Proteomes" id="UP000823775">
    <property type="component" value="Unassembled WGS sequence"/>
</dbReference>
<keyword evidence="2" id="KW-1185">Reference proteome</keyword>
<name>A0ABS8TDQ0_DATST</name>
<gene>
    <name evidence="1" type="ORF">HAX54_007630</name>
</gene>
<evidence type="ECO:0000313" key="2">
    <source>
        <dbReference type="Proteomes" id="UP000823775"/>
    </source>
</evidence>
<proteinExistence type="predicted"/>